<feature type="region of interest" description="Disordered" evidence="6">
    <location>
        <begin position="33"/>
        <end position="84"/>
    </location>
</feature>
<gene>
    <name evidence="8" type="ORF">HPP92_007552</name>
</gene>
<name>A0A835VA68_VANPL</name>
<feature type="compositionally biased region" description="Low complexity" evidence="6">
    <location>
        <begin position="64"/>
        <end position="84"/>
    </location>
</feature>
<keyword evidence="5 7" id="KW-0472">Membrane</keyword>
<keyword evidence="2 7" id="KW-0812">Transmembrane</keyword>
<dbReference type="PANTHER" id="PTHR15860:SF0">
    <property type="entry name" value="LP20373P"/>
    <property type="match status" value="1"/>
</dbReference>
<dbReference type="InterPro" id="IPR044235">
    <property type="entry name" value="RNFT1/2"/>
</dbReference>
<feature type="transmembrane region" description="Helical" evidence="7">
    <location>
        <begin position="163"/>
        <end position="184"/>
    </location>
</feature>
<proteinExistence type="predicted"/>
<evidence type="ECO:0000256" key="7">
    <source>
        <dbReference type="SAM" id="Phobius"/>
    </source>
</evidence>
<evidence type="ECO:0000256" key="4">
    <source>
        <dbReference type="ARBA" id="ARBA00022989"/>
    </source>
</evidence>
<sequence length="214" mass="23948">MRFLYGLLASAIRRINGRVFRIPCLLVRGGRGDGENDMSRERVAVSSERQGEERAGDADGVDLSSSAGEASTSPSGSSVGVQSGDAEGHLVGVSGRDSTYQRYDIQQAARWIEQILPFSLLLLVVFIRQHLQGFFVTIWLAAVMFKSNDILRKQTALKGERKISILVGIALIFILHVIGVYWWYRNDDLLYPLLMLPPKEIPPFWHAIFIIMVN</sequence>
<dbReference type="GO" id="GO:1904294">
    <property type="term" value="P:positive regulation of ERAD pathway"/>
    <property type="evidence" value="ECO:0007669"/>
    <property type="project" value="InterPro"/>
</dbReference>
<evidence type="ECO:0000256" key="5">
    <source>
        <dbReference type="ARBA" id="ARBA00023136"/>
    </source>
</evidence>
<feature type="compositionally biased region" description="Basic and acidic residues" evidence="6">
    <location>
        <begin position="33"/>
        <end position="57"/>
    </location>
</feature>
<evidence type="ECO:0000313" key="8">
    <source>
        <dbReference type="EMBL" id="KAG0488741.1"/>
    </source>
</evidence>
<dbReference type="EMBL" id="JADCNL010000003">
    <property type="protein sequence ID" value="KAG0488741.1"/>
    <property type="molecule type" value="Genomic_DNA"/>
</dbReference>
<evidence type="ECO:0000256" key="6">
    <source>
        <dbReference type="SAM" id="MobiDB-lite"/>
    </source>
</evidence>
<dbReference type="Proteomes" id="UP000636800">
    <property type="component" value="Chromosome 3"/>
</dbReference>
<feature type="non-terminal residue" evidence="8">
    <location>
        <position position="1"/>
    </location>
</feature>
<organism evidence="8 9">
    <name type="scientific">Vanilla planifolia</name>
    <name type="common">Vanilla</name>
    <dbReference type="NCBI Taxonomy" id="51239"/>
    <lineage>
        <taxon>Eukaryota</taxon>
        <taxon>Viridiplantae</taxon>
        <taxon>Streptophyta</taxon>
        <taxon>Embryophyta</taxon>
        <taxon>Tracheophyta</taxon>
        <taxon>Spermatophyta</taxon>
        <taxon>Magnoliopsida</taxon>
        <taxon>Liliopsida</taxon>
        <taxon>Asparagales</taxon>
        <taxon>Orchidaceae</taxon>
        <taxon>Vanilloideae</taxon>
        <taxon>Vanilleae</taxon>
        <taxon>Vanilla</taxon>
    </lineage>
</organism>
<evidence type="ECO:0000256" key="2">
    <source>
        <dbReference type="ARBA" id="ARBA00022692"/>
    </source>
</evidence>
<comment type="subcellular location">
    <subcellularLocation>
        <location evidence="1">Membrane</location>
        <topology evidence="1">Multi-pass membrane protein</topology>
    </subcellularLocation>
</comment>
<accession>A0A835VA68</accession>
<comment type="caution">
    <text evidence="8">The sequence shown here is derived from an EMBL/GenBank/DDBJ whole genome shotgun (WGS) entry which is preliminary data.</text>
</comment>
<evidence type="ECO:0000256" key="3">
    <source>
        <dbReference type="ARBA" id="ARBA00022786"/>
    </source>
</evidence>
<reference evidence="8 9" key="1">
    <citation type="journal article" date="2020" name="Nat. Food">
        <title>A phased Vanilla planifolia genome enables genetic improvement of flavour and production.</title>
        <authorList>
            <person name="Hasing T."/>
            <person name="Tang H."/>
            <person name="Brym M."/>
            <person name="Khazi F."/>
            <person name="Huang T."/>
            <person name="Chambers A.H."/>
        </authorList>
    </citation>
    <scope>NUCLEOTIDE SEQUENCE [LARGE SCALE GENOMIC DNA]</scope>
    <source>
        <tissue evidence="8">Leaf</tissue>
    </source>
</reference>
<keyword evidence="9" id="KW-1185">Reference proteome</keyword>
<evidence type="ECO:0000256" key="1">
    <source>
        <dbReference type="ARBA" id="ARBA00004141"/>
    </source>
</evidence>
<dbReference type="OrthoDB" id="1390705at2759"/>
<dbReference type="GO" id="GO:0016020">
    <property type="term" value="C:membrane"/>
    <property type="evidence" value="ECO:0007669"/>
    <property type="project" value="UniProtKB-SubCell"/>
</dbReference>
<dbReference type="PANTHER" id="PTHR15860">
    <property type="entry name" value="UNCHARACTERIZED RING FINGER-CONTAINING PROTEIN"/>
    <property type="match status" value="1"/>
</dbReference>
<keyword evidence="3" id="KW-0833">Ubl conjugation pathway</keyword>
<keyword evidence="4 7" id="KW-1133">Transmembrane helix</keyword>
<dbReference type="AlphaFoldDB" id="A0A835VA68"/>
<protein>
    <submittedName>
        <fullName evidence="8">Uncharacterized protein</fullName>
    </submittedName>
</protein>
<dbReference type="GO" id="GO:0061630">
    <property type="term" value="F:ubiquitin protein ligase activity"/>
    <property type="evidence" value="ECO:0007669"/>
    <property type="project" value="InterPro"/>
</dbReference>
<evidence type="ECO:0000313" key="9">
    <source>
        <dbReference type="Proteomes" id="UP000636800"/>
    </source>
</evidence>